<gene>
    <name evidence="11" type="ORF">NCGR_LOCUS37638</name>
</gene>
<comment type="similarity">
    <text evidence="1">Belongs to the disease resistance NB-LRR family.</text>
</comment>
<dbReference type="EMBL" id="CAJGYO010000009">
    <property type="protein sequence ID" value="CAD6254029.1"/>
    <property type="molecule type" value="Genomic_DNA"/>
</dbReference>
<name>A0A811QD45_9POAL</name>
<comment type="caution">
    <text evidence="11">The sequence shown here is derived from an EMBL/GenBank/DDBJ whole genome shotgun (WGS) entry which is preliminary data.</text>
</comment>
<dbReference type="InterPro" id="IPR044974">
    <property type="entry name" value="Disease_R_plants"/>
</dbReference>
<feature type="domain" description="Disease resistance N-terminal" evidence="8">
    <location>
        <begin position="12"/>
        <end position="93"/>
    </location>
</feature>
<feature type="domain" description="NB-ARC" evidence="7">
    <location>
        <begin position="396"/>
        <end position="566"/>
    </location>
</feature>
<protein>
    <recommendedName>
        <fullName evidence="13">Disease resistance protein RPM1</fullName>
    </recommendedName>
</protein>
<dbReference type="InterPro" id="IPR041118">
    <property type="entry name" value="Rx_N"/>
</dbReference>
<evidence type="ECO:0000313" key="12">
    <source>
        <dbReference type="Proteomes" id="UP000604825"/>
    </source>
</evidence>
<dbReference type="Gene3D" id="3.40.50.300">
    <property type="entry name" value="P-loop containing nucleotide triphosphate hydrolases"/>
    <property type="match status" value="2"/>
</dbReference>
<sequence>MAELAVGLAKSVVEGTLSKAQAAIAEEAKLRDSAQRDLVFITGEFQMMQSFLKVANTERVENPVVMTWVRQIRELAYDVEDCIEFVVHLDKKSSCWWRMIPGCISTSLPLDEAVDEIEQLKARVEDVSTRNARYSLISDTGSKPVVVQQQQPPPATAAVSMLIGTGKRQQQGDLSQLLADDKIRVISVWGTGGDLGVTSIIWKAYNDQEIRQKCTCRAWVKLMHPFDPDVFVRCLMVQFYANAGKEQEGELIGVDVLKRTSEATQSNYLDEFVRRVSNDRCLVVLEGLSSMADWDAITKFFPSRKNRSCIIVSTQQQSEVASLSVGHPYHVLELNQFSVDHTIYAFYKQISQGAKGAQTTTDKIKEAQDWMTEHPLIGRDSEMIHLRQYTSKARFEGFHVMSVWGIAGVGKSALLKFLFCDTILRDSKLHERLKKTQFEKYAWVDVSYPFNLRDFSRSLLLNFHSHKLQAHMDCDIDTVGSNNPIAECRGILERCKCLVVIDGLQSVKEWDMIQAELVSGSSQNCIIIITTEAGVARGCRGNKGELVFNVKGLQADAAFELFKKELSRKYELPAITGNEAAELGELISKCGGLPKVIVDIARSLATKSAGRMEGARSINGNFMNDLENNRVFDTLHGLFTWMHNYFRTCLDSLKPCIFYLSIFPREHVVRRRRLVRRWIAEGYSRDNDEESAEHNGEKQFSELLDLSIVQQSQENTAVADMRMVLCQVNGFIREYIVERRMEENLVFELGCNCTLTTQRTGRHLVILKDWDRDSIVFKSIDFSRLRSLTVFGSWKSFFISESMKLLRVLDLEDATGRVEHQDLENMVKWLRRLKFLSLRGRREIHRLPSSLHHLRQLQSLDVRHTSIVTLPENIRKLEKLQYIRAGTTDVPVSAPPPHISSSWFCKPGVLVGVEVPRGIGNLTMLHTLGVVDVAASGSKTFVKDLKKLTQLRKLGVCGINKKNGKYFFSAIKDHVHLESLTVLINKNNNQGCCFKKDHNQGCLELEDMISLPCKNLKSLKLHGLEESLPKWGSNQLSKLAKLDLEMDTLTGIDVKFLGELPQLSILRVKQLQDRELSFRVVVNNVEDDSYRNVKVLQIACGCSSSNLHVTFGSSTMEKLELLEVDCCGGSPSYQFSGLENLGELKQVLLLNSSNAETLKLKLQTQLAKHPNKPVVKLEEPRPSS</sequence>
<evidence type="ECO:0000256" key="4">
    <source>
        <dbReference type="ARBA" id="ARBA00022741"/>
    </source>
</evidence>
<feature type="domain" description="NB-ARC" evidence="7">
    <location>
        <begin position="176"/>
        <end position="343"/>
    </location>
</feature>
<dbReference type="SUPFAM" id="SSF52540">
    <property type="entry name" value="P-loop containing nucleoside triphosphate hydrolases"/>
    <property type="match status" value="2"/>
</dbReference>
<dbReference type="AlphaFoldDB" id="A0A811QD45"/>
<dbReference type="Gene3D" id="1.20.5.4130">
    <property type="match status" value="1"/>
</dbReference>
<feature type="domain" description="Disease resistance R13L4/SHOC-2-like LRR" evidence="10">
    <location>
        <begin position="785"/>
        <end position="1174"/>
    </location>
</feature>
<evidence type="ECO:0008006" key="13">
    <source>
        <dbReference type="Google" id="ProtNLM"/>
    </source>
</evidence>
<dbReference type="Pfam" id="PF00931">
    <property type="entry name" value="NB-ARC"/>
    <property type="match status" value="2"/>
</dbReference>
<dbReference type="InterPro" id="IPR038005">
    <property type="entry name" value="RX-like_CC"/>
</dbReference>
<keyword evidence="2" id="KW-0433">Leucine-rich repeat</keyword>
<dbReference type="OrthoDB" id="693153at2759"/>
<dbReference type="Pfam" id="PF23559">
    <property type="entry name" value="WHD_DRP"/>
    <property type="match status" value="1"/>
</dbReference>
<dbReference type="SUPFAM" id="SSF52047">
    <property type="entry name" value="RNI-like"/>
    <property type="match status" value="1"/>
</dbReference>
<dbReference type="Pfam" id="PF23598">
    <property type="entry name" value="LRR_14"/>
    <property type="match status" value="1"/>
</dbReference>
<dbReference type="InterPro" id="IPR055414">
    <property type="entry name" value="LRR_R13L4/SHOC2-like"/>
</dbReference>
<evidence type="ECO:0000256" key="2">
    <source>
        <dbReference type="ARBA" id="ARBA00022614"/>
    </source>
</evidence>
<accession>A0A811QD45</accession>
<evidence type="ECO:0000259" key="9">
    <source>
        <dbReference type="Pfam" id="PF23559"/>
    </source>
</evidence>
<dbReference type="Pfam" id="PF18052">
    <property type="entry name" value="Rx_N"/>
    <property type="match status" value="1"/>
</dbReference>
<organism evidence="11 12">
    <name type="scientific">Miscanthus lutarioriparius</name>
    <dbReference type="NCBI Taxonomy" id="422564"/>
    <lineage>
        <taxon>Eukaryota</taxon>
        <taxon>Viridiplantae</taxon>
        <taxon>Streptophyta</taxon>
        <taxon>Embryophyta</taxon>
        <taxon>Tracheophyta</taxon>
        <taxon>Spermatophyta</taxon>
        <taxon>Magnoliopsida</taxon>
        <taxon>Liliopsida</taxon>
        <taxon>Poales</taxon>
        <taxon>Poaceae</taxon>
        <taxon>PACMAD clade</taxon>
        <taxon>Panicoideae</taxon>
        <taxon>Andropogonodae</taxon>
        <taxon>Andropogoneae</taxon>
        <taxon>Saccharinae</taxon>
        <taxon>Miscanthus</taxon>
    </lineage>
</organism>
<dbReference type="GO" id="GO:0043531">
    <property type="term" value="F:ADP binding"/>
    <property type="evidence" value="ECO:0007669"/>
    <property type="project" value="InterPro"/>
</dbReference>
<keyword evidence="3" id="KW-0677">Repeat</keyword>
<evidence type="ECO:0000256" key="6">
    <source>
        <dbReference type="ARBA" id="ARBA00023054"/>
    </source>
</evidence>
<dbReference type="InterPro" id="IPR058922">
    <property type="entry name" value="WHD_DRP"/>
</dbReference>
<dbReference type="InterPro" id="IPR027417">
    <property type="entry name" value="P-loop_NTPase"/>
</dbReference>
<keyword evidence="6" id="KW-0175">Coiled coil</keyword>
<proteinExistence type="inferred from homology"/>
<evidence type="ECO:0000259" key="10">
    <source>
        <dbReference type="Pfam" id="PF23598"/>
    </source>
</evidence>
<keyword evidence="5" id="KW-0611">Plant defense</keyword>
<dbReference type="InterPro" id="IPR002182">
    <property type="entry name" value="NB-ARC"/>
</dbReference>
<dbReference type="Proteomes" id="UP000604825">
    <property type="component" value="Unassembled WGS sequence"/>
</dbReference>
<evidence type="ECO:0000256" key="5">
    <source>
        <dbReference type="ARBA" id="ARBA00022821"/>
    </source>
</evidence>
<dbReference type="CDD" id="cd14798">
    <property type="entry name" value="RX-CC_like"/>
    <property type="match status" value="1"/>
</dbReference>
<evidence type="ECO:0000313" key="11">
    <source>
        <dbReference type="EMBL" id="CAD6254029.1"/>
    </source>
</evidence>
<evidence type="ECO:0000259" key="8">
    <source>
        <dbReference type="Pfam" id="PF18052"/>
    </source>
</evidence>
<dbReference type="PANTHER" id="PTHR23155">
    <property type="entry name" value="DISEASE RESISTANCE PROTEIN RP"/>
    <property type="match status" value="1"/>
</dbReference>
<dbReference type="GO" id="GO:0098542">
    <property type="term" value="P:defense response to other organism"/>
    <property type="evidence" value="ECO:0007669"/>
    <property type="project" value="TreeGrafter"/>
</dbReference>
<keyword evidence="4" id="KW-0547">Nucleotide-binding</keyword>
<reference evidence="11" key="1">
    <citation type="submission" date="2020-10" db="EMBL/GenBank/DDBJ databases">
        <authorList>
            <person name="Han B."/>
            <person name="Lu T."/>
            <person name="Zhao Q."/>
            <person name="Huang X."/>
            <person name="Zhao Y."/>
        </authorList>
    </citation>
    <scope>NUCLEOTIDE SEQUENCE</scope>
</reference>
<evidence type="ECO:0000256" key="3">
    <source>
        <dbReference type="ARBA" id="ARBA00022737"/>
    </source>
</evidence>
<dbReference type="Gene3D" id="3.80.10.10">
    <property type="entry name" value="Ribonuclease Inhibitor"/>
    <property type="match status" value="1"/>
</dbReference>
<keyword evidence="12" id="KW-1185">Reference proteome</keyword>
<evidence type="ECO:0000256" key="1">
    <source>
        <dbReference type="ARBA" id="ARBA00008894"/>
    </source>
</evidence>
<evidence type="ECO:0000259" key="7">
    <source>
        <dbReference type="Pfam" id="PF00931"/>
    </source>
</evidence>
<feature type="domain" description="Disease resistance protein winged helix" evidence="9">
    <location>
        <begin position="662"/>
        <end position="723"/>
    </location>
</feature>
<dbReference type="PANTHER" id="PTHR23155:SF1135">
    <property type="entry name" value="OS08G0246300 PROTEIN"/>
    <property type="match status" value="1"/>
</dbReference>
<dbReference type="InterPro" id="IPR032675">
    <property type="entry name" value="LRR_dom_sf"/>
</dbReference>
<dbReference type="PRINTS" id="PR00364">
    <property type="entry name" value="DISEASERSIST"/>
</dbReference>